<accession>A0A6S6VFZ4</accession>
<sequence length="81" mass="8798">MIRIEEPMATLARISNVGVVAGRGLVASQEIERGALIVQENALVCCNTTVTDNPSATIAVDSFFQRERNGFTNHLQIVRAL</sequence>
<dbReference type="EMBL" id="HG992979">
    <property type="protein sequence ID" value="CAE7020414.1"/>
    <property type="molecule type" value="Genomic_DNA"/>
</dbReference>
<protein>
    <submittedName>
        <fullName evidence="1">Uncharacterized protein</fullName>
    </submittedName>
</protein>
<dbReference type="Proteomes" id="UP000472372">
    <property type="component" value="Chromosome 3"/>
</dbReference>
<dbReference type="AlphaFoldDB" id="A0A6S6VFZ4"/>
<proteinExistence type="predicted"/>
<evidence type="ECO:0000313" key="1">
    <source>
        <dbReference type="EMBL" id="CAE7020414.1"/>
    </source>
</evidence>
<organism evidence="1 2">
    <name type="scientific">Pyrenophora teres f. teres</name>
    <dbReference type="NCBI Taxonomy" id="97479"/>
    <lineage>
        <taxon>Eukaryota</taxon>
        <taxon>Fungi</taxon>
        <taxon>Dikarya</taxon>
        <taxon>Ascomycota</taxon>
        <taxon>Pezizomycotina</taxon>
        <taxon>Dothideomycetes</taxon>
        <taxon>Pleosporomycetidae</taxon>
        <taxon>Pleosporales</taxon>
        <taxon>Pleosporineae</taxon>
        <taxon>Pleosporaceae</taxon>
        <taxon>Pyrenophora</taxon>
    </lineage>
</organism>
<evidence type="ECO:0000313" key="2">
    <source>
        <dbReference type="Proteomes" id="UP000472372"/>
    </source>
</evidence>
<reference evidence="1" key="1">
    <citation type="submission" date="2021-02" db="EMBL/GenBank/DDBJ databases">
        <authorList>
            <person name="Syme A R."/>
            <person name="Syme A R."/>
            <person name="Moolhuijzen P."/>
        </authorList>
    </citation>
    <scope>NUCLEOTIDE SEQUENCE</scope>
    <source>
        <strain evidence="1">W1-1</strain>
    </source>
</reference>
<gene>
    <name evidence="1" type="ORF">PTTW11_03060</name>
</gene>
<name>A0A6S6VFZ4_9PLEO</name>